<keyword evidence="3" id="KW-0560">Oxidoreductase</keyword>
<dbReference type="CDD" id="cd03469">
    <property type="entry name" value="Rieske_RO_Alpha_N"/>
    <property type="match status" value="1"/>
</dbReference>
<keyword evidence="2" id="KW-0479">Metal-binding</keyword>
<sequence>MRSANDIPSTAGATTGYSALNRAYPRSWWTIAWSSDVKPREVVPARLLERDVVLWRDSSGTLHCMAAHCPHLGAHLGTGGTVVNDQLQCPFHGWRYGTDGALAGVNGPDRVRKGICLPRYQIMERHGAVFLWNGADEPDIEFPDILGDLGLTEDQVVFCKHRWFFPYAAKHFAENNADGSHFAITHDTGGWAESVIIEDSPTVLRVENRVHDAPGWWTWQNLAKRTRKREITNFFSPVTGDLTNHCYGATLFQIHLTGRNSIFGSTLLCMTPVDENSFCMMDMMLMPRIKLPVVGPVLQRALDFGVGALNWGITRQDSPLMLRRQEPANPPYAPSDRATIAFRRLWDRRVDSDEPLDGPSVRHNGRRAGIRVTGKSEQAESEQSNGTGPQAPLTAPATVQVLR</sequence>
<dbReference type="SUPFAM" id="SSF50022">
    <property type="entry name" value="ISP domain"/>
    <property type="match status" value="1"/>
</dbReference>
<accession>A0AAD1HA40</accession>
<evidence type="ECO:0000259" key="7">
    <source>
        <dbReference type="PROSITE" id="PS51296"/>
    </source>
</evidence>
<dbReference type="PANTHER" id="PTHR21266:SF60">
    <property type="entry name" value="3-KETOSTEROID-9-ALPHA-MONOOXYGENASE, OXYGENASE COMPONENT"/>
    <property type="match status" value="1"/>
</dbReference>
<evidence type="ECO:0000256" key="2">
    <source>
        <dbReference type="ARBA" id="ARBA00022723"/>
    </source>
</evidence>
<evidence type="ECO:0000256" key="1">
    <source>
        <dbReference type="ARBA" id="ARBA00022714"/>
    </source>
</evidence>
<dbReference type="PANTHER" id="PTHR21266">
    <property type="entry name" value="IRON-SULFUR DOMAIN CONTAINING PROTEIN"/>
    <property type="match status" value="1"/>
</dbReference>
<keyword evidence="5" id="KW-0411">Iron-sulfur</keyword>
<name>A0AAD1HA40_9MYCO</name>
<evidence type="ECO:0000313" key="9">
    <source>
        <dbReference type="Proteomes" id="UP000466681"/>
    </source>
</evidence>
<dbReference type="GO" id="GO:0046872">
    <property type="term" value="F:metal ion binding"/>
    <property type="evidence" value="ECO:0007669"/>
    <property type="project" value="UniProtKB-KW"/>
</dbReference>
<dbReference type="GO" id="GO:0051537">
    <property type="term" value="F:2 iron, 2 sulfur cluster binding"/>
    <property type="evidence" value="ECO:0007669"/>
    <property type="project" value="UniProtKB-KW"/>
</dbReference>
<dbReference type="Proteomes" id="UP000466681">
    <property type="component" value="Chromosome"/>
</dbReference>
<feature type="region of interest" description="Disordered" evidence="6">
    <location>
        <begin position="353"/>
        <end position="403"/>
    </location>
</feature>
<evidence type="ECO:0000256" key="5">
    <source>
        <dbReference type="ARBA" id="ARBA00023014"/>
    </source>
</evidence>
<keyword evidence="9" id="KW-1185">Reference proteome</keyword>
<evidence type="ECO:0000256" key="3">
    <source>
        <dbReference type="ARBA" id="ARBA00023002"/>
    </source>
</evidence>
<organism evidence="8 9">
    <name type="scientific">Mycolicibacterium moriokaense</name>
    <dbReference type="NCBI Taxonomy" id="39691"/>
    <lineage>
        <taxon>Bacteria</taxon>
        <taxon>Bacillati</taxon>
        <taxon>Actinomycetota</taxon>
        <taxon>Actinomycetes</taxon>
        <taxon>Mycobacteriales</taxon>
        <taxon>Mycobacteriaceae</taxon>
        <taxon>Mycolicibacterium</taxon>
    </lineage>
</organism>
<dbReference type="Gene3D" id="2.102.10.10">
    <property type="entry name" value="Rieske [2Fe-2S] iron-sulphur domain"/>
    <property type="match status" value="1"/>
</dbReference>
<proteinExistence type="predicted"/>
<dbReference type="SUPFAM" id="SSF55961">
    <property type="entry name" value="Bet v1-like"/>
    <property type="match status" value="1"/>
</dbReference>
<evidence type="ECO:0000313" key="8">
    <source>
        <dbReference type="EMBL" id="BBX00098.1"/>
    </source>
</evidence>
<dbReference type="AlphaFoldDB" id="A0AAD1HA40"/>
<protein>
    <recommendedName>
        <fullName evidence="7">Rieske domain-containing protein</fullName>
    </recommendedName>
</protein>
<dbReference type="EMBL" id="AP022560">
    <property type="protein sequence ID" value="BBX00098.1"/>
    <property type="molecule type" value="Genomic_DNA"/>
</dbReference>
<keyword evidence="4" id="KW-0408">Iron</keyword>
<reference evidence="8 9" key="1">
    <citation type="journal article" date="2019" name="Emerg. Microbes Infect.">
        <title>Comprehensive subspecies identification of 175 nontuberculous mycobacteria species based on 7547 genomic profiles.</title>
        <authorList>
            <person name="Matsumoto Y."/>
            <person name="Kinjo T."/>
            <person name="Motooka D."/>
            <person name="Nabeya D."/>
            <person name="Jung N."/>
            <person name="Uechi K."/>
            <person name="Horii T."/>
            <person name="Iida T."/>
            <person name="Fujita J."/>
            <person name="Nakamura S."/>
        </authorList>
    </citation>
    <scope>NUCLEOTIDE SEQUENCE [LARGE SCALE GENOMIC DNA]</scope>
    <source>
        <strain evidence="8 9">JCM 6375</strain>
    </source>
</reference>
<evidence type="ECO:0000256" key="6">
    <source>
        <dbReference type="SAM" id="MobiDB-lite"/>
    </source>
</evidence>
<dbReference type="Pfam" id="PF00355">
    <property type="entry name" value="Rieske"/>
    <property type="match status" value="1"/>
</dbReference>
<gene>
    <name evidence="8" type="ORF">MMOR_10340</name>
</gene>
<dbReference type="InterPro" id="IPR017941">
    <property type="entry name" value="Rieske_2Fe-2S"/>
</dbReference>
<feature type="domain" description="Rieske" evidence="7">
    <location>
        <begin position="29"/>
        <end position="131"/>
    </location>
</feature>
<dbReference type="GO" id="GO:0004497">
    <property type="term" value="F:monooxygenase activity"/>
    <property type="evidence" value="ECO:0007669"/>
    <property type="project" value="UniProtKB-ARBA"/>
</dbReference>
<dbReference type="Gene3D" id="3.90.380.10">
    <property type="entry name" value="Naphthalene 1,2-dioxygenase Alpha Subunit, Chain A, domain 1"/>
    <property type="match status" value="1"/>
</dbReference>
<dbReference type="InterPro" id="IPR036922">
    <property type="entry name" value="Rieske_2Fe-2S_sf"/>
</dbReference>
<dbReference type="RefSeq" id="WP_163658005.1">
    <property type="nucleotide sequence ID" value="NZ_AP022560.1"/>
</dbReference>
<dbReference type="PROSITE" id="PS51296">
    <property type="entry name" value="RIESKE"/>
    <property type="match status" value="1"/>
</dbReference>
<dbReference type="KEGG" id="mmor:MMOR_10340"/>
<dbReference type="InterPro" id="IPR050584">
    <property type="entry name" value="Cholesterol_7-desaturase"/>
</dbReference>
<dbReference type="GO" id="GO:0016705">
    <property type="term" value="F:oxidoreductase activity, acting on paired donors, with incorporation or reduction of molecular oxygen"/>
    <property type="evidence" value="ECO:0007669"/>
    <property type="project" value="UniProtKB-ARBA"/>
</dbReference>
<keyword evidence="1" id="KW-0001">2Fe-2S</keyword>
<evidence type="ECO:0000256" key="4">
    <source>
        <dbReference type="ARBA" id="ARBA00023004"/>
    </source>
</evidence>